<accession>A0A140LDE2</accession>
<keyword evidence="2 3" id="KW-0378">Hydrolase</keyword>
<evidence type="ECO:0000313" key="4">
    <source>
        <dbReference type="Proteomes" id="UP000070427"/>
    </source>
</evidence>
<dbReference type="FunCoup" id="A0A140LDE2">
    <property type="interactions" value="100"/>
</dbReference>
<dbReference type="NCBIfam" id="TIGR00051">
    <property type="entry name" value="YbgC/FadM family acyl-CoA thioesterase"/>
    <property type="match status" value="1"/>
</dbReference>
<evidence type="ECO:0000256" key="1">
    <source>
        <dbReference type="ARBA" id="ARBA00005953"/>
    </source>
</evidence>
<organism evidence="3 4">
    <name type="scientific">Fervidicola ferrireducens</name>
    <dbReference type="NCBI Taxonomy" id="520764"/>
    <lineage>
        <taxon>Bacteria</taxon>
        <taxon>Bacillati</taxon>
        <taxon>Bacillota</taxon>
        <taxon>Clostridia</taxon>
        <taxon>Thermosediminibacterales</taxon>
        <taxon>Thermosediminibacteraceae</taxon>
        <taxon>Fervidicola</taxon>
    </lineage>
</organism>
<dbReference type="RefSeq" id="WP_066351248.1">
    <property type="nucleotide sequence ID" value="NZ_LOED01000002.1"/>
</dbReference>
<dbReference type="InterPro" id="IPR029069">
    <property type="entry name" value="HotDog_dom_sf"/>
</dbReference>
<dbReference type="PIRSF" id="PIRSF003230">
    <property type="entry name" value="YbgC"/>
    <property type="match status" value="1"/>
</dbReference>
<dbReference type="SUPFAM" id="SSF54637">
    <property type="entry name" value="Thioesterase/thiol ester dehydrase-isomerase"/>
    <property type="match status" value="1"/>
</dbReference>
<keyword evidence="4" id="KW-1185">Reference proteome</keyword>
<dbReference type="InterPro" id="IPR006684">
    <property type="entry name" value="YbgC/YbaW"/>
</dbReference>
<dbReference type="OrthoDB" id="9800856at2"/>
<dbReference type="CDD" id="cd00586">
    <property type="entry name" value="4HBT"/>
    <property type="match status" value="1"/>
</dbReference>
<evidence type="ECO:0000313" key="3">
    <source>
        <dbReference type="EMBL" id="KXG78567.1"/>
    </source>
</evidence>
<name>A0A140LDE2_9FIRM</name>
<dbReference type="PATRIC" id="fig|520764.3.peg.345"/>
<dbReference type="Gene3D" id="3.10.129.10">
    <property type="entry name" value="Hotdog Thioesterase"/>
    <property type="match status" value="1"/>
</dbReference>
<sequence length="143" mass="16827">MKTVETSFSVRYAETDQMGIVYHANYYVWFEVGRTEFFKSAGLPYWEIEKQGVFLPVIEGFCRYRRSARFGDTVIVKTKVQDMKPTRLKLTYEVFRQHDGTLLAEGYTEHAFVDKDGRPLNLKKSHPHIWEVLDKLQNFHPSS</sequence>
<dbReference type="InterPro" id="IPR050563">
    <property type="entry name" value="4-hydroxybenzoyl-CoA_TE"/>
</dbReference>
<evidence type="ECO:0000256" key="2">
    <source>
        <dbReference type="ARBA" id="ARBA00022801"/>
    </source>
</evidence>
<proteinExistence type="inferred from homology"/>
<dbReference type="PANTHER" id="PTHR31793:SF27">
    <property type="entry name" value="NOVEL THIOESTERASE SUPERFAMILY DOMAIN AND SAPOSIN A-TYPE DOMAIN CONTAINING PROTEIN (0610012H03RIK)"/>
    <property type="match status" value="1"/>
</dbReference>
<dbReference type="PANTHER" id="PTHR31793">
    <property type="entry name" value="4-HYDROXYBENZOYL-COA THIOESTERASE FAMILY MEMBER"/>
    <property type="match status" value="1"/>
</dbReference>
<dbReference type="EMBL" id="LOED01000002">
    <property type="protein sequence ID" value="KXG78567.1"/>
    <property type="molecule type" value="Genomic_DNA"/>
</dbReference>
<comment type="similarity">
    <text evidence="1">Belongs to the 4-hydroxybenzoyl-CoA thioesterase family.</text>
</comment>
<dbReference type="AlphaFoldDB" id="A0A140LDE2"/>
<comment type="caution">
    <text evidence="3">The sequence shown here is derived from an EMBL/GenBank/DDBJ whole genome shotgun (WGS) entry which is preliminary data.</text>
</comment>
<dbReference type="GO" id="GO:0047617">
    <property type="term" value="F:fatty acyl-CoA hydrolase activity"/>
    <property type="evidence" value="ECO:0007669"/>
    <property type="project" value="TreeGrafter"/>
</dbReference>
<dbReference type="Proteomes" id="UP000070427">
    <property type="component" value="Unassembled WGS sequence"/>
</dbReference>
<dbReference type="STRING" id="520764.AN618_03230"/>
<dbReference type="InParanoid" id="A0A140LDE2"/>
<dbReference type="Pfam" id="PF13279">
    <property type="entry name" value="4HBT_2"/>
    <property type="match status" value="1"/>
</dbReference>
<gene>
    <name evidence="3" type="ORF">AN618_03230</name>
</gene>
<dbReference type="EC" id="3.1.-.-" evidence="3"/>
<reference evidence="3 4" key="1">
    <citation type="submission" date="2015-12" db="EMBL/GenBank/DDBJ databases">
        <title>Draft genome sequnece of Fervidicola ferrireducens strain Y170.</title>
        <authorList>
            <person name="Patel B.K."/>
        </authorList>
    </citation>
    <scope>NUCLEOTIDE SEQUENCE [LARGE SCALE GENOMIC DNA]</scope>
    <source>
        <strain evidence="3 4">Y170</strain>
    </source>
</reference>
<protein>
    <submittedName>
        <fullName evidence="3">Putative esterase</fullName>
        <ecNumber evidence="3">3.1.-.-</ecNumber>
    </submittedName>
</protein>